<evidence type="ECO:0000256" key="1">
    <source>
        <dbReference type="SAM" id="Phobius"/>
    </source>
</evidence>
<protein>
    <recommendedName>
        <fullName evidence="4">Bacterial Pleckstrin homology domain-containing protein</fullName>
    </recommendedName>
</protein>
<sequence length="176" mass="20019">MTVYKGYKSTLKWAGITLLSFIGLILIIYFFTSRGFLSWFFMVSLFLMCVPTYQGMILSISIDDEKVVVRRPLNQKTIRLAQAAFCAVHDIGEGKSLLFVFIRQRWGGGHRIGGIRSKMSYEEVMDALSRGGRVQDLKVNFNRAVKVPVSMVENGEELKERILDSIDAHHCKAVYD</sequence>
<dbReference type="Proteomes" id="UP001651880">
    <property type="component" value="Unassembled WGS sequence"/>
</dbReference>
<reference evidence="2 3" key="1">
    <citation type="submission" date="2021-10" db="EMBL/GenBank/DDBJ databases">
        <title>Lutispora strain m25 sp. nov., a thermophilic, non-spore-forming bacterium isolated from a lab-scale methanogenic bioreactor digesting anaerobic sludge.</title>
        <authorList>
            <person name="El Houari A."/>
            <person name="Mcdonald J."/>
        </authorList>
    </citation>
    <scope>NUCLEOTIDE SEQUENCE [LARGE SCALE GENOMIC DNA]</scope>
    <source>
        <strain evidence="3">m25</strain>
    </source>
</reference>
<feature type="transmembrane region" description="Helical" evidence="1">
    <location>
        <begin position="12"/>
        <end position="31"/>
    </location>
</feature>
<dbReference type="EMBL" id="JAJEKE010000004">
    <property type="protein sequence ID" value="MCQ1529198.1"/>
    <property type="molecule type" value="Genomic_DNA"/>
</dbReference>
<dbReference type="RefSeq" id="WP_255226718.1">
    <property type="nucleotide sequence ID" value="NZ_JAJEKE010000004.1"/>
</dbReference>
<evidence type="ECO:0000313" key="2">
    <source>
        <dbReference type="EMBL" id="MCQ1529198.1"/>
    </source>
</evidence>
<gene>
    <name evidence="2" type="ORF">LJD61_06495</name>
</gene>
<evidence type="ECO:0000313" key="3">
    <source>
        <dbReference type="Proteomes" id="UP001651880"/>
    </source>
</evidence>
<keyword evidence="1" id="KW-0472">Membrane</keyword>
<keyword evidence="3" id="KW-1185">Reference proteome</keyword>
<proteinExistence type="predicted"/>
<name>A0ABT1ND55_9FIRM</name>
<accession>A0ABT1ND55</accession>
<organism evidence="2 3">
    <name type="scientific">Lutispora saccharofermentans</name>
    <dbReference type="NCBI Taxonomy" id="3024236"/>
    <lineage>
        <taxon>Bacteria</taxon>
        <taxon>Bacillati</taxon>
        <taxon>Bacillota</taxon>
        <taxon>Clostridia</taxon>
        <taxon>Lutisporales</taxon>
        <taxon>Lutisporaceae</taxon>
        <taxon>Lutispora</taxon>
    </lineage>
</organism>
<comment type="caution">
    <text evidence="2">The sequence shown here is derived from an EMBL/GenBank/DDBJ whole genome shotgun (WGS) entry which is preliminary data.</text>
</comment>
<keyword evidence="1" id="KW-0812">Transmembrane</keyword>
<keyword evidence="1" id="KW-1133">Transmembrane helix</keyword>
<evidence type="ECO:0008006" key="4">
    <source>
        <dbReference type="Google" id="ProtNLM"/>
    </source>
</evidence>
<feature type="transmembrane region" description="Helical" evidence="1">
    <location>
        <begin position="37"/>
        <end position="62"/>
    </location>
</feature>